<reference evidence="1 2" key="1">
    <citation type="submission" date="2016-11" db="EMBL/GenBank/DDBJ databases">
        <authorList>
            <person name="Jaros S."/>
            <person name="Januszkiewicz K."/>
            <person name="Wedrychowicz H."/>
        </authorList>
    </citation>
    <scope>NUCLEOTIDE SEQUENCE [LARGE SCALE GENOMIC DNA]</scope>
    <source>
        <strain evidence="1 2">DSM 24787</strain>
    </source>
</reference>
<dbReference type="Pfam" id="PF03692">
    <property type="entry name" value="CxxCxxCC"/>
    <property type="match status" value="1"/>
</dbReference>
<dbReference type="RefSeq" id="WP_074239756.1">
    <property type="nucleotide sequence ID" value="NZ_FSRA01000001.1"/>
</dbReference>
<dbReference type="InterPro" id="IPR005358">
    <property type="entry name" value="Puta_zinc/iron-chelating_dom"/>
</dbReference>
<dbReference type="PANTHER" id="PTHR35866">
    <property type="entry name" value="PUTATIVE-RELATED"/>
    <property type="match status" value="1"/>
</dbReference>
<dbReference type="Proteomes" id="UP000185003">
    <property type="component" value="Unassembled WGS sequence"/>
</dbReference>
<dbReference type="OrthoDB" id="665764at2"/>
<keyword evidence="2" id="KW-1185">Reference proteome</keyword>
<dbReference type="AlphaFoldDB" id="A0A1N6GE85"/>
<protein>
    <submittedName>
        <fullName evidence="1">Uncharacterized protein</fullName>
    </submittedName>
</protein>
<sequence length="163" mass="19123">MSELLSEWEKRSKENQKSYKQLLLKMQTKKGKETLRQLPDLHDEAFSKIDCLQCAGCCKTISPRFKTPDIKRVSKHLGLRESVFIDTYLRLDEDGDYVVKRSPCAFLGADNYCTIYDLRPNDCRNYPYTDSEEFFKRPNITMLNSVICPAVYYVLERLKMIVK</sequence>
<evidence type="ECO:0000313" key="2">
    <source>
        <dbReference type="Proteomes" id="UP000185003"/>
    </source>
</evidence>
<name>A0A1N6GE85_9BACT</name>
<organism evidence="1 2">
    <name type="scientific">Chitinophaga niabensis</name>
    <dbReference type="NCBI Taxonomy" id="536979"/>
    <lineage>
        <taxon>Bacteria</taxon>
        <taxon>Pseudomonadati</taxon>
        <taxon>Bacteroidota</taxon>
        <taxon>Chitinophagia</taxon>
        <taxon>Chitinophagales</taxon>
        <taxon>Chitinophagaceae</taxon>
        <taxon>Chitinophaga</taxon>
    </lineage>
</organism>
<dbReference type="EMBL" id="FSRA01000001">
    <property type="protein sequence ID" value="SIO05821.1"/>
    <property type="molecule type" value="Genomic_DNA"/>
</dbReference>
<evidence type="ECO:0000313" key="1">
    <source>
        <dbReference type="EMBL" id="SIO05821.1"/>
    </source>
</evidence>
<proteinExistence type="predicted"/>
<gene>
    <name evidence="1" type="ORF">SAMN04488055_2725</name>
</gene>
<dbReference type="STRING" id="536979.SAMN04488055_2725"/>
<accession>A0A1N6GE85</accession>
<dbReference type="PANTHER" id="PTHR35866:SF1">
    <property type="entry name" value="YKGJ FAMILY CYSTEINE CLUSTER PROTEIN"/>
    <property type="match status" value="1"/>
</dbReference>